<reference evidence="8" key="1">
    <citation type="submission" date="2018-06" db="EMBL/GenBank/DDBJ databases">
        <authorList>
            <person name="Zhirakovskaya E."/>
        </authorList>
    </citation>
    <scope>NUCLEOTIDE SEQUENCE</scope>
</reference>
<keyword evidence="5 6" id="KW-0472">Membrane</keyword>
<evidence type="ECO:0000256" key="6">
    <source>
        <dbReference type="SAM" id="Phobius"/>
    </source>
</evidence>
<evidence type="ECO:0000256" key="5">
    <source>
        <dbReference type="ARBA" id="ARBA00023136"/>
    </source>
</evidence>
<dbReference type="EMBL" id="UOEK01000434">
    <property type="protein sequence ID" value="VAW08043.1"/>
    <property type="molecule type" value="Genomic_DNA"/>
</dbReference>
<keyword evidence="3 6" id="KW-0812">Transmembrane</keyword>
<dbReference type="CDD" id="cd06261">
    <property type="entry name" value="TM_PBP2"/>
    <property type="match status" value="1"/>
</dbReference>
<evidence type="ECO:0000256" key="2">
    <source>
        <dbReference type="ARBA" id="ARBA00022448"/>
    </source>
</evidence>
<dbReference type="InterPro" id="IPR051204">
    <property type="entry name" value="ABC_transp_perm/SBD"/>
</dbReference>
<feature type="transmembrane region" description="Helical" evidence="6">
    <location>
        <begin position="63"/>
        <end position="86"/>
    </location>
</feature>
<feature type="transmembrane region" description="Helical" evidence="6">
    <location>
        <begin position="199"/>
        <end position="220"/>
    </location>
</feature>
<dbReference type="InterPro" id="IPR000515">
    <property type="entry name" value="MetI-like"/>
</dbReference>
<organism evidence="8">
    <name type="scientific">hydrothermal vent metagenome</name>
    <dbReference type="NCBI Taxonomy" id="652676"/>
    <lineage>
        <taxon>unclassified sequences</taxon>
        <taxon>metagenomes</taxon>
        <taxon>ecological metagenomes</taxon>
    </lineage>
</organism>
<dbReference type="AlphaFoldDB" id="A0A3B0SVL2"/>
<keyword evidence="4 6" id="KW-1133">Transmembrane helix</keyword>
<dbReference type="PANTHER" id="PTHR30177:SF33">
    <property type="entry name" value="POSSIBLE OSMOPROTECTANT (GLYCINE BETAINE_CARNITINE_CHOLINE_L-PROLINE) TRANSPORT INTEGRAL MEMBRANE PROTEIN ABC TRANSPORTER PROZ"/>
    <property type="match status" value="1"/>
</dbReference>
<dbReference type="GO" id="GO:0031460">
    <property type="term" value="P:glycine betaine transport"/>
    <property type="evidence" value="ECO:0007669"/>
    <property type="project" value="TreeGrafter"/>
</dbReference>
<comment type="subcellular location">
    <subcellularLocation>
        <location evidence="1">Membrane</location>
        <topology evidence="1">Multi-pass membrane protein</topology>
    </subcellularLocation>
</comment>
<gene>
    <name evidence="8" type="ORF">MNBD_ACTINO02-726</name>
</gene>
<evidence type="ECO:0000256" key="1">
    <source>
        <dbReference type="ARBA" id="ARBA00004141"/>
    </source>
</evidence>
<dbReference type="GO" id="GO:0055085">
    <property type="term" value="P:transmembrane transport"/>
    <property type="evidence" value="ECO:0007669"/>
    <property type="project" value="InterPro"/>
</dbReference>
<feature type="transmembrane region" description="Helical" evidence="6">
    <location>
        <begin position="167"/>
        <end position="187"/>
    </location>
</feature>
<protein>
    <submittedName>
        <fullName evidence="8">ABC transporter, permease protein (Cluster 13, osmolytes)</fullName>
    </submittedName>
</protein>
<name>A0A3B0SVL2_9ZZZZ</name>
<accession>A0A3B0SVL2</accession>
<evidence type="ECO:0000256" key="3">
    <source>
        <dbReference type="ARBA" id="ARBA00022692"/>
    </source>
</evidence>
<dbReference type="Pfam" id="PF00528">
    <property type="entry name" value="BPD_transp_1"/>
    <property type="match status" value="1"/>
</dbReference>
<dbReference type="Gene3D" id="1.10.3720.10">
    <property type="entry name" value="MetI-like"/>
    <property type="match status" value="1"/>
</dbReference>
<feature type="transmembrane region" description="Helical" evidence="6">
    <location>
        <begin position="92"/>
        <end position="111"/>
    </location>
</feature>
<evidence type="ECO:0000256" key="4">
    <source>
        <dbReference type="ARBA" id="ARBA00022989"/>
    </source>
</evidence>
<evidence type="ECO:0000259" key="7">
    <source>
        <dbReference type="PROSITE" id="PS50928"/>
    </source>
</evidence>
<dbReference type="PROSITE" id="PS50928">
    <property type="entry name" value="ABC_TM1"/>
    <property type="match status" value="1"/>
</dbReference>
<feature type="domain" description="ABC transmembrane type-1" evidence="7">
    <location>
        <begin position="25"/>
        <end position="216"/>
    </location>
</feature>
<dbReference type="PANTHER" id="PTHR30177">
    <property type="entry name" value="GLYCINE BETAINE/L-PROLINE TRANSPORT SYSTEM PERMEASE PROTEIN PROW"/>
    <property type="match status" value="1"/>
</dbReference>
<keyword evidence="2" id="KW-0813">Transport</keyword>
<evidence type="ECO:0000313" key="8">
    <source>
        <dbReference type="EMBL" id="VAW08043.1"/>
    </source>
</evidence>
<proteinExistence type="predicted"/>
<sequence length="233" mass="24696">MEFVTDLIQWFPDNMWGDAGIIVRTIEHIQISAFSVVVAAVFAIPPAMFLAHRRIGAFTAVTAVNIGRAIPSFGVLALALPITIIIARNVPFLSTGLGFFPTFVALFVLALPPMFANTYTGIAGVDADLVEAARGMGLTSRQILMRIELPVAAPLIVEGIRLSTVQVIATATLGALVAFDGLGRFVINGFSGQDTTQLAGGAILVGLLAITAELFFAAYLKWGLPRGIRDGVR</sequence>
<dbReference type="GO" id="GO:0016020">
    <property type="term" value="C:membrane"/>
    <property type="evidence" value="ECO:0007669"/>
    <property type="project" value="UniProtKB-SubCell"/>
</dbReference>
<dbReference type="InterPro" id="IPR035906">
    <property type="entry name" value="MetI-like_sf"/>
</dbReference>
<feature type="transmembrane region" description="Helical" evidence="6">
    <location>
        <begin position="31"/>
        <end position="51"/>
    </location>
</feature>
<dbReference type="SUPFAM" id="SSF161098">
    <property type="entry name" value="MetI-like"/>
    <property type="match status" value="1"/>
</dbReference>